<organism evidence="1 2">
    <name type="scientific">Phocaeicola sartorii</name>
    <dbReference type="NCBI Taxonomy" id="671267"/>
    <lineage>
        <taxon>Bacteria</taxon>
        <taxon>Pseudomonadati</taxon>
        <taxon>Bacteroidota</taxon>
        <taxon>Bacteroidia</taxon>
        <taxon>Bacteroidales</taxon>
        <taxon>Bacteroidaceae</taxon>
        <taxon>Phocaeicola</taxon>
    </lineage>
</organism>
<dbReference type="RefSeq" id="WP_135952088.1">
    <property type="nucleotide sequence ID" value="NZ_CAOOJZ010000047.1"/>
</dbReference>
<comment type="caution">
    <text evidence="1">The sequence shown here is derived from an EMBL/GenBank/DDBJ whole genome shotgun (WGS) entry which is preliminary data.</text>
</comment>
<evidence type="ECO:0000313" key="1">
    <source>
        <dbReference type="EMBL" id="TGY69298.1"/>
    </source>
</evidence>
<evidence type="ECO:0008006" key="3">
    <source>
        <dbReference type="Google" id="ProtNLM"/>
    </source>
</evidence>
<sequence length="386" mass="42472">MKFLKDRILPLFMTALLGGLLPACVNEDEGTSTASDDGSFFISIAISAGNASPARAESDLTDEEGTSVENNINIGDLKIYAFSIPTNNNASNSALLTQIYPKDDNNSNIIEADVKKSVPGTYMLEAELNNTFFDNHKDFCLVAVANWTPFVSPDFSLPDGKELSVLGNEELLFGRKIDVNKQAWTPNGEEGIPMFGLHKASLAGYDKKHNNKFAPLLLGKVNMLRAFAKIEIRNGMKDKEITGVSISSYNKTGYFTPLLIGNQLSDTENVTSANIPNPVESSAEELSFSGKDGAFVAYLPEYELTNGKRDIITVTIDEKKYLLSLAPYTVDGPNEKPTEDYWKALLRNHIYRYTITGVEEDEPAQLTINYMVCPMESGTSGDIYFD</sequence>
<dbReference type="EMBL" id="SRYJ01000030">
    <property type="protein sequence ID" value="TGY69298.1"/>
    <property type="molecule type" value="Genomic_DNA"/>
</dbReference>
<gene>
    <name evidence="1" type="ORF">E5339_13630</name>
</gene>
<accession>A0A4S2FK50</accession>
<dbReference type="AlphaFoldDB" id="A0A4S2FK50"/>
<reference evidence="1 2" key="1">
    <citation type="submission" date="2019-04" db="EMBL/GenBank/DDBJ databases">
        <title>Microbes associate with the intestines of laboratory mice.</title>
        <authorList>
            <person name="Navarre W."/>
            <person name="Wong E."/>
            <person name="Huang K."/>
            <person name="Tropini C."/>
            <person name="Ng K."/>
            <person name="Yu B."/>
        </authorList>
    </citation>
    <scope>NUCLEOTIDE SEQUENCE [LARGE SCALE GENOMIC DNA]</scope>
    <source>
        <strain evidence="1 2">NM22_B1</strain>
    </source>
</reference>
<name>A0A4S2FK50_9BACT</name>
<evidence type="ECO:0000313" key="2">
    <source>
        <dbReference type="Proteomes" id="UP000310760"/>
    </source>
</evidence>
<proteinExistence type="predicted"/>
<protein>
    <recommendedName>
        <fullName evidence="3">Major fimbrial subunit protein N-terminal domain-containing protein</fullName>
    </recommendedName>
</protein>
<dbReference type="Proteomes" id="UP000310760">
    <property type="component" value="Unassembled WGS sequence"/>
</dbReference>